<dbReference type="SMART" id="SM00225">
    <property type="entry name" value="BTB"/>
    <property type="match status" value="1"/>
</dbReference>
<keyword evidence="5" id="KW-1185">Reference proteome</keyword>
<protein>
    <submittedName>
        <fullName evidence="4">Rcc1 and btb domain-containing protein 1</fullName>
    </submittedName>
</protein>
<dbReference type="OrthoDB" id="10256179at2759"/>
<evidence type="ECO:0000313" key="4">
    <source>
        <dbReference type="EMBL" id="KMQ85488.1"/>
    </source>
</evidence>
<evidence type="ECO:0000259" key="3">
    <source>
        <dbReference type="PROSITE" id="PS50097"/>
    </source>
</evidence>
<dbReference type="InterPro" id="IPR000408">
    <property type="entry name" value="Reg_chr_condens"/>
</dbReference>
<dbReference type="Pfam" id="PF00651">
    <property type="entry name" value="BTB"/>
    <property type="match status" value="1"/>
</dbReference>
<dbReference type="PROSITE" id="PS50012">
    <property type="entry name" value="RCC1_3"/>
    <property type="match status" value="2"/>
</dbReference>
<evidence type="ECO:0000256" key="1">
    <source>
        <dbReference type="ARBA" id="ARBA00022737"/>
    </source>
</evidence>
<dbReference type="EMBL" id="LBMM01013758">
    <property type="protein sequence ID" value="KMQ85488.1"/>
    <property type="molecule type" value="Genomic_DNA"/>
</dbReference>
<dbReference type="CDD" id="cd18298">
    <property type="entry name" value="BTB_POZ_RCBTB1_2"/>
    <property type="match status" value="1"/>
</dbReference>
<dbReference type="PANTHER" id="PTHR22872">
    <property type="entry name" value="BTK-BINDING PROTEIN-RELATED"/>
    <property type="match status" value="1"/>
</dbReference>
<dbReference type="InterPro" id="IPR051625">
    <property type="entry name" value="Signaling_Regulatory_Domain"/>
</dbReference>
<dbReference type="InterPro" id="IPR009091">
    <property type="entry name" value="RCC1/BLIP-II"/>
</dbReference>
<dbReference type="PROSITE" id="PS00626">
    <property type="entry name" value="RCC1_2"/>
    <property type="match status" value="1"/>
</dbReference>
<dbReference type="AlphaFoldDB" id="A0A0J7K4V1"/>
<dbReference type="PROSITE" id="PS50097">
    <property type="entry name" value="BTB"/>
    <property type="match status" value="1"/>
</dbReference>
<dbReference type="PaxDb" id="67767-A0A0J7K4V1"/>
<feature type="repeat" description="RCC1" evidence="2">
    <location>
        <begin position="7"/>
        <end position="77"/>
    </location>
</feature>
<dbReference type="Pfam" id="PF13540">
    <property type="entry name" value="RCC1_2"/>
    <property type="match status" value="1"/>
</dbReference>
<proteinExistence type="predicted"/>
<name>A0A0J7K4V1_LASNI</name>
<reference evidence="4 5" key="1">
    <citation type="submission" date="2015-04" db="EMBL/GenBank/DDBJ databases">
        <title>Lasius niger genome sequencing.</title>
        <authorList>
            <person name="Konorov E.A."/>
            <person name="Nikitin M.A."/>
            <person name="Kirill M.V."/>
            <person name="Chang P."/>
        </authorList>
    </citation>
    <scope>NUCLEOTIDE SEQUENCE [LARGE SCALE GENOMIC DNA]</scope>
    <source>
        <tissue evidence="4">Whole</tissue>
    </source>
</reference>
<dbReference type="Gene3D" id="3.30.710.10">
    <property type="entry name" value="Potassium Channel Kv1.1, Chain A"/>
    <property type="match status" value="1"/>
</dbReference>
<dbReference type="InterPro" id="IPR000210">
    <property type="entry name" value="BTB/POZ_dom"/>
</dbReference>
<gene>
    <name evidence="4" type="ORF">RF55_15936</name>
</gene>
<accession>A0A0J7K4V1</accession>
<comment type="caution">
    <text evidence="4">The sequence shown here is derived from an EMBL/GenBank/DDBJ whole genome shotgun (WGS) entry which is preliminary data.</text>
</comment>
<dbReference type="InterPro" id="IPR011333">
    <property type="entry name" value="SKP1/BTB/POZ_sf"/>
</dbReference>
<organism evidence="4 5">
    <name type="scientific">Lasius niger</name>
    <name type="common">Black garden ant</name>
    <dbReference type="NCBI Taxonomy" id="67767"/>
    <lineage>
        <taxon>Eukaryota</taxon>
        <taxon>Metazoa</taxon>
        <taxon>Ecdysozoa</taxon>
        <taxon>Arthropoda</taxon>
        <taxon>Hexapoda</taxon>
        <taxon>Insecta</taxon>
        <taxon>Pterygota</taxon>
        <taxon>Neoptera</taxon>
        <taxon>Endopterygota</taxon>
        <taxon>Hymenoptera</taxon>
        <taxon>Apocrita</taxon>
        <taxon>Aculeata</taxon>
        <taxon>Formicoidea</taxon>
        <taxon>Formicidae</taxon>
        <taxon>Formicinae</taxon>
        <taxon>Lasius</taxon>
        <taxon>Lasius</taxon>
    </lineage>
</organism>
<sequence length="373" mass="41865">MVVTDKGKLYGWGYNQSGQIPIHTTSNKSLSGSGVATSDNVQSQEHFVIPCKITAVSGKVIVKVACGFEHTLALTDEGKVYAWGKNDKGQVGINNKQKSSAPVMVDVPELVLDIAAYGNLSVAIGSNQTVYVWGDCFGEGITTPFPTKFSRIHDAFAFSAMSLMHKPLTVSMNNDVEEVLNLLESLRTLFDDPSTSDFIVHVEGQPIHVHKTILKIRCQHFKNKFQHDWTDSENDQRISDPPAVYTISDKFSYIVYKAFLKYLYTGTVDLPSEQILELMKLADEYCETNLKRECGQRIKQAITSSNVAFFYGKAIGCNAKDIEEFCFQFALCHMKDVVLSEEYIKLDTSIKDNFMRRAAQENIFKTSLQRVWT</sequence>
<feature type="repeat" description="RCC1" evidence="2">
    <location>
        <begin position="78"/>
        <end position="127"/>
    </location>
</feature>
<dbReference type="Gene3D" id="2.130.10.30">
    <property type="entry name" value="Regulator of chromosome condensation 1/beta-lactamase-inhibitor protein II"/>
    <property type="match status" value="1"/>
</dbReference>
<dbReference type="PANTHER" id="PTHR22872:SF10">
    <property type="entry name" value="ULTRAVIOLET-B RECEPTOR UVR8"/>
    <property type="match status" value="1"/>
</dbReference>
<dbReference type="SUPFAM" id="SSF50985">
    <property type="entry name" value="RCC1/BLIP-II"/>
    <property type="match status" value="1"/>
</dbReference>
<keyword evidence="1" id="KW-0677">Repeat</keyword>
<dbReference type="SUPFAM" id="SSF54695">
    <property type="entry name" value="POZ domain"/>
    <property type="match status" value="1"/>
</dbReference>
<dbReference type="Proteomes" id="UP000036403">
    <property type="component" value="Unassembled WGS sequence"/>
</dbReference>
<dbReference type="STRING" id="67767.A0A0J7K4V1"/>
<evidence type="ECO:0000256" key="2">
    <source>
        <dbReference type="PROSITE-ProRule" id="PRU00235"/>
    </source>
</evidence>
<feature type="domain" description="BTB" evidence="3">
    <location>
        <begin position="196"/>
        <end position="272"/>
    </location>
</feature>
<evidence type="ECO:0000313" key="5">
    <source>
        <dbReference type="Proteomes" id="UP000036403"/>
    </source>
</evidence>